<protein>
    <submittedName>
        <fullName evidence="2">Uncharacterized protein</fullName>
    </submittedName>
</protein>
<gene>
    <name evidence="2" type="ORF">IF1G_07663</name>
</gene>
<evidence type="ECO:0000256" key="1">
    <source>
        <dbReference type="SAM" id="MobiDB-lite"/>
    </source>
</evidence>
<feature type="region of interest" description="Disordered" evidence="1">
    <location>
        <begin position="35"/>
        <end position="55"/>
    </location>
</feature>
<dbReference type="Proteomes" id="UP000315783">
    <property type="component" value="Unassembled WGS sequence"/>
</dbReference>
<comment type="caution">
    <text evidence="2">The sequence shown here is derived from an EMBL/GenBank/DDBJ whole genome shotgun (WGS) entry which is preliminary data.</text>
</comment>
<accession>A0A545UWV4</accession>
<proteinExistence type="predicted"/>
<reference evidence="2 3" key="1">
    <citation type="journal article" date="2019" name="Appl. Microbiol. Biotechnol.">
        <title>Genome sequence of Isaria javanica and comparative genome analysis insights into family S53 peptidase evolution in fungal entomopathogens.</title>
        <authorList>
            <person name="Lin R."/>
            <person name="Zhang X."/>
            <person name="Xin B."/>
            <person name="Zou M."/>
            <person name="Gao Y."/>
            <person name="Qin F."/>
            <person name="Hu Q."/>
            <person name="Xie B."/>
            <person name="Cheng X."/>
        </authorList>
    </citation>
    <scope>NUCLEOTIDE SEQUENCE [LARGE SCALE GENOMIC DNA]</scope>
    <source>
        <strain evidence="2 3">IJ1G</strain>
    </source>
</reference>
<evidence type="ECO:0000313" key="3">
    <source>
        <dbReference type="Proteomes" id="UP000315783"/>
    </source>
</evidence>
<sequence>MSAAHSTAHQSDFIAHLQAPLALDWMHAKIATHLPPGSSASQCEQEGGFGDRPRGSRDCPMRGRLCLVRHCNRVLST</sequence>
<keyword evidence="3" id="KW-1185">Reference proteome</keyword>
<name>A0A545UWV4_9HYPO</name>
<dbReference type="EMBL" id="SPUK01000011">
    <property type="protein sequence ID" value="TQV93931.1"/>
    <property type="molecule type" value="Genomic_DNA"/>
</dbReference>
<organism evidence="2 3">
    <name type="scientific">Cordyceps javanica</name>
    <dbReference type="NCBI Taxonomy" id="43265"/>
    <lineage>
        <taxon>Eukaryota</taxon>
        <taxon>Fungi</taxon>
        <taxon>Dikarya</taxon>
        <taxon>Ascomycota</taxon>
        <taxon>Pezizomycotina</taxon>
        <taxon>Sordariomycetes</taxon>
        <taxon>Hypocreomycetidae</taxon>
        <taxon>Hypocreales</taxon>
        <taxon>Cordycipitaceae</taxon>
        <taxon>Cordyceps</taxon>
    </lineage>
</organism>
<dbReference type="AlphaFoldDB" id="A0A545UWV4"/>
<evidence type="ECO:0000313" key="2">
    <source>
        <dbReference type="EMBL" id="TQV93931.1"/>
    </source>
</evidence>